<dbReference type="OrthoDB" id="412981at2759"/>
<reference evidence="2 3" key="1">
    <citation type="journal article" date="2019" name="Commun. Biol.">
        <title>The bagworm genome reveals a unique fibroin gene that provides high tensile strength.</title>
        <authorList>
            <person name="Kono N."/>
            <person name="Nakamura H."/>
            <person name="Ohtoshi R."/>
            <person name="Tomita M."/>
            <person name="Numata K."/>
            <person name="Arakawa K."/>
        </authorList>
    </citation>
    <scope>NUCLEOTIDE SEQUENCE [LARGE SCALE GENOMIC DNA]</scope>
</reference>
<comment type="caution">
    <text evidence="2">The sequence shown here is derived from an EMBL/GenBank/DDBJ whole genome shotgun (WGS) entry which is preliminary data.</text>
</comment>
<keyword evidence="3" id="KW-1185">Reference proteome</keyword>
<accession>A0A4C1Y9Q5</accession>
<name>A0A4C1Y9Q5_EUMVA</name>
<dbReference type="AlphaFoldDB" id="A0A4C1Y9Q5"/>
<evidence type="ECO:0000313" key="3">
    <source>
        <dbReference type="Proteomes" id="UP000299102"/>
    </source>
</evidence>
<feature type="region of interest" description="Disordered" evidence="1">
    <location>
        <begin position="48"/>
        <end position="100"/>
    </location>
</feature>
<sequence>MIAGAGWYVKNYVISRDLRVQTIDEYVRLQTRRLFDCADEGPIPSLHNLASHTRDRPTKVTRSYDPWGQCSPTRRSTGPSQRLMHAPVAGNGYRRPADDRQIAAPVTVRLGIDIEN</sequence>
<feature type="compositionally biased region" description="Polar residues" evidence="1">
    <location>
        <begin position="70"/>
        <end position="80"/>
    </location>
</feature>
<dbReference type="EMBL" id="BGZK01001117">
    <property type="protein sequence ID" value="GBP71674.1"/>
    <property type="molecule type" value="Genomic_DNA"/>
</dbReference>
<protein>
    <submittedName>
        <fullName evidence="2">Uncharacterized protein</fullName>
    </submittedName>
</protein>
<dbReference type="Proteomes" id="UP000299102">
    <property type="component" value="Unassembled WGS sequence"/>
</dbReference>
<gene>
    <name evidence="2" type="ORF">EVAR_8280_1</name>
</gene>
<evidence type="ECO:0000313" key="2">
    <source>
        <dbReference type="EMBL" id="GBP71674.1"/>
    </source>
</evidence>
<organism evidence="2 3">
    <name type="scientific">Eumeta variegata</name>
    <name type="common">Bagworm moth</name>
    <name type="synonym">Eumeta japonica</name>
    <dbReference type="NCBI Taxonomy" id="151549"/>
    <lineage>
        <taxon>Eukaryota</taxon>
        <taxon>Metazoa</taxon>
        <taxon>Ecdysozoa</taxon>
        <taxon>Arthropoda</taxon>
        <taxon>Hexapoda</taxon>
        <taxon>Insecta</taxon>
        <taxon>Pterygota</taxon>
        <taxon>Neoptera</taxon>
        <taxon>Endopterygota</taxon>
        <taxon>Lepidoptera</taxon>
        <taxon>Glossata</taxon>
        <taxon>Ditrysia</taxon>
        <taxon>Tineoidea</taxon>
        <taxon>Psychidae</taxon>
        <taxon>Oiketicinae</taxon>
        <taxon>Eumeta</taxon>
    </lineage>
</organism>
<proteinExistence type="predicted"/>
<evidence type="ECO:0000256" key="1">
    <source>
        <dbReference type="SAM" id="MobiDB-lite"/>
    </source>
</evidence>